<dbReference type="Proteomes" id="UP000030703">
    <property type="component" value="Unassembled WGS sequence"/>
</dbReference>
<dbReference type="HOGENOM" id="CLU_2527556_0_0_1"/>
<dbReference type="OrthoDB" id="3438035at2759"/>
<dbReference type="VEuPathDB" id="FungiDB:FOMG_19679"/>
<accession>W9Z4M7</accession>
<proteinExistence type="predicted"/>
<reference evidence="1" key="1">
    <citation type="submission" date="2012-04" db="EMBL/GenBank/DDBJ databases">
        <title>The Genome Sequence of Fusarium oxysporum melonis.</title>
        <authorList>
            <consortium name="The Broad Institute Genome Sequencing Platform"/>
            <person name="Ma L.-J."/>
            <person name="Gale L.R."/>
            <person name="Schwartz D.C."/>
            <person name="Zhou S."/>
            <person name="Corby-Kistler H."/>
            <person name="Young S.K."/>
            <person name="Zeng Q."/>
            <person name="Gargeya S."/>
            <person name="Fitzgerald M."/>
            <person name="Haas B."/>
            <person name="Abouelleil A."/>
            <person name="Alvarado L."/>
            <person name="Arachchi H.M."/>
            <person name="Berlin A."/>
            <person name="Brown A."/>
            <person name="Chapman S.B."/>
            <person name="Chen Z."/>
            <person name="Dunbar C."/>
            <person name="Freedman E."/>
            <person name="Gearin G."/>
            <person name="Goldberg J."/>
            <person name="Griggs A."/>
            <person name="Gujja S."/>
            <person name="Heiman D."/>
            <person name="Howarth C."/>
            <person name="Larson L."/>
            <person name="Lui A."/>
            <person name="MacDonald P.J.P."/>
            <person name="Montmayeur A."/>
            <person name="Murphy C."/>
            <person name="Neiman D."/>
            <person name="Pearson M."/>
            <person name="Priest M."/>
            <person name="Roberts A."/>
            <person name="Saif S."/>
            <person name="Shea T."/>
            <person name="Shenoy N."/>
            <person name="Sisk P."/>
            <person name="Stolte C."/>
            <person name="Sykes S."/>
            <person name="Wortman J."/>
            <person name="Nusbaum C."/>
            <person name="Birren B."/>
        </authorList>
    </citation>
    <scope>NUCLEOTIDE SEQUENCE</scope>
    <source>
        <strain evidence="1">26406</strain>
    </source>
</reference>
<protein>
    <submittedName>
        <fullName evidence="1">Uncharacterized protein</fullName>
    </submittedName>
</protein>
<evidence type="ECO:0000313" key="1">
    <source>
        <dbReference type="EMBL" id="EXK23557.1"/>
    </source>
</evidence>
<dbReference type="AlphaFoldDB" id="W9Z4M7"/>
<organism evidence="1">
    <name type="scientific">Fusarium oxysporum f. sp. melonis 26406</name>
    <dbReference type="NCBI Taxonomy" id="1089452"/>
    <lineage>
        <taxon>Eukaryota</taxon>
        <taxon>Fungi</taxon>
        <taxon>Dikarya</taxon>
        <taxon>Ascomycota</taxon>
        <taxon>Pezizomycotina</taxon>
        <taxon>Sordariomycetes</taxon>
        <taxon>Hypocreomycetidae</taxon>
        <taxon>Hypocreales</taxon>
        <taxon>Nectriaceae</taxon>
        <taxon>Fusarium</taxon>
        <taxon>Fusarium oxysporum species complex</taxon>
    </lineage>
</organism>
<dbReference type="EMBL" id="KI980760">
    <property type="protein sequence ID" value="EXK23557.1"/>
    <property type="molecule type" value="Genomic_DNA"/>
</dbReference>
<reference evidence="1" key="2">
    <citation type="submission" date="2014-02" db="EMBL/GenBank/DDBJ databases">
        <title>Annotation of the Genome Sequence of Fusarium oxysporum f. sp. melonis 26406.</title>
        <authorList>
            <consortium name="The Broad Institute Genomics Platform"/>
            <person name="Ma L.-J."/>
            <person name="Corby-Kistler H."/>
            <person name="Broz K."/>
            <person name="Gale L.R."/>
            <person name="Jonkers W."/>
            <person name="O'Donnell K."/>
            <person name="Ploetz R."/>
            <person name="Steinberg C."/>
            <person name="Schwartz D.C."/>
            <person name="VanEtten H."/>
            <person name="Zhou S."/>
            <person name="Young S.K."/>
            <person name="Zeng Q."/>
            <person name="Gargeya S."/>
            <person name="Fitzgerald M."/>
            <person name="Abouelleil A."/>
            <person name="Alvarado L."/>
            <person name="Chapman S.B."/>
            <person name="Gainer-Dewar J."/>
            <person name="Goldberg J."/>
            <person name="Griggs A."/>
            <person name="Gujja S."/>
            <person name="Hansen M."/>
            <person name="Howarth C."/>
            <person name="Imamovic A."/>
            <person name="Ireland A."/>
            <person name="Larimer J."/>
            <person name="McCowan C."/>
            <person name="Murphy C."/>
            <person name="Pearson M."/>
            <person name="Poon T.W."/>
            <person name="Priest M."/>
            <person name="Roberts A."/>
            <person name="Saif S."/>
            <person name="Shea T."/>
            <person name="Sykes S."/>
            <person name="Wortman J."/>
            <person name="Nusbaum C."/>
            <person name="Birren B."/>
        </authorList>
    </citation>
    <scope>NUCLEOTIDE SEQUENCE</scope>
    <source>
        <strain evidence="1">26406</strain>
    </source>
</reference>
<sequence length="84" mass="10111">MLRDAYRLCSEKSPEQKITQQWAKRLSNFRGKDSKLSSIKADKFRSFKNESSLTSYFRIQKQLLAYYYRTVFRADGYFTRECDD</sequence>
<gene>
    <name evidence="1" type="ORF">FOMG_19679</name>
</gene>
<name>W9Z4M7_FUSOX</name>